<organism evidence="2 3">
    <name type="scientific">Caerostris extrusa</name>
    <name type="common">Bark spider</name>
    <name type="synonym">Caerostris bankana</name>
    <dbReference type="NCBI Taxonomy" id="172846"/>
    <lineage>
        <taxon>Eukaryota</taxon>
        <taxon>Metazoa</taxon>
        <taxon>Ecdysozoa</taxon>
        <taxon>Arthropoda</taxon>
        <taxon>Chelicerata</taxon>
        <taxon>Arachnida</taxon>
        <taxon>Araneae</taxon>
        <taxon>Araneomorphae</taxon>
        <taxon>Entelegynae</taxon>
        <taxon>Araneoidea</taxon>
        <taxon>Araneidae</taxon>
        <taxon>Caerostris</taxon>
    </lineage>
</organism>
<comment type="caution">
    <text evidence="2">The sequence shown here is derived from an EMBL/GenBank/DDBJ whole genome shotgun (WGS) entry which is preliminary data.</text>
</comment>
<protein>
    <submittedName>
        <fullName evidence="2">Uncharacterized protein</fullName>
    </submittedName>
</protein>
<accession>A0AAV4PV47</accession>
<dbReference type="AlphaFoldDB" id="A0AAV4PV47"/>
<evidence type="ECO:0000313" key="3">
    <source>
        <dbReference type="Proteomes" id="UP001054945"/>
    </source>
</evidence>
<reference evidence="2 3" key="1">
    <citation type="submission" date="2021-06" db="EMBL/GenBank/DDBJ databases">
        <title>Caerostris extrusa draft genome.</title>
        <authorList>
            <person name="Kono N."/>
            <person name="Arakawa K."/>
        </authorList>
    </citation>
    <scope>NUCLEOTIDE SEQUENCE [LARGE SCALE GENOMIC DNA]</scope>
</reference>
<evidence type="ECO:0000313" key="2">
    <source>
        <dbReference type="EMBL" id="GIY00134.1"/>
    </source>
</evidence>
<feature type="region of interest" description="Disordered" evidence="1">
    <location>
        <begin position="29"/>
        <end position="59"/>
    </location>
</feature>
<dbReference type="Proteomes" id="UP001054945">
    <property type="component" value="Unassembled WGS sequence"/>
</dbReference>
<feature type="compositionally biased region" description="Basic and acidic residues" evidence="1">
    <location>
        <begin position="38"/>
        <end position="48"/>
    </location>
</feature>
<evidence type="ECO:0000256" key="1">
    <source>
        <dbReference type="SAM" id="MobiDB-lite"/>
    </source>
</evidence>
<keyword evidence="3" id="KW-1185">Reference proteome</keyword>
<gene>
    <name evidence="2" type="ORF">CEXT_293241</name>
</gene>
<sequence>MSSLFDAKLIDHERLTLGLDKLKKLADNRSNETSYWENKADDKQEHKLPNGAPSNDSLPAELIRVIPDDNKTSSSAEMDLVCFGLCIGQMSAYEFPHLKSACKRSAWIMVA</sequence>
<dbReference type="EMBL" id="BPLR01005147">
    <property type="protein sequence ID" value="GIY00134.1"/>
    <property type="molecule type" value="Genomic_DNA"/>
</dbReference>
<proteinExistence type="predicted"/>
<name>A0AAV4PV47_CAEEX</name>